<dbReference type="EnsemblPlants" id="KEH44441">
    <property type="protein sequence ID" value="KEH44441"/>
    <property type="gene ID" value="MTR_1g115180"/>
</dbReference>
<evidence type="ECO:0000313" key="3">
    <source>
        <dbReference type="Proteomes" id="UP000002051"/>
    </source>
</evidence>
<reference evidence="1 3" key="1">
    <citation type="journal article" date="2011" name="Nature">
        <title>The Medicago genome provides insight into the evolution of rhizobial symbioses.</title>
        <authorList>
            <person name="Young N.D."/>
            <person name="Debelle F."/>
            <person name="Oldroyd G.E."/>
            <person name="Geurts R."/>
            <person name="Cannon S.B."/>
            <person name="Udvardi M.K."/>
            <person name="Benedito V.A."/>
            <person name="Mayer K.F."/>
            <person name="Gouzy J."/>
            <person name="Schoof H."/>
            <person name="Van de Peer Y."/>
            <person name="Proost S."/>
            <person name="Cook D.R."/>
            <person name="Meyers B.C."/>
            <person name="Spannagl M."/>
            <person name="Cheung F."/>
            <person name="De Mita S."/>
            <person name="Krishnakumar V."/>
            <person name="Gundlach H."/>
            <person name="Zhou S."/>
            <person name="Mudge J."/>
            <person name="Bharti A.K."/>
            <person name="Murray J.D."/>
            <person name="Naoumkina M.A."/>
            <person name="Rosen B."/>
            <person name="Silverstein K.A."/>
            <person name="Tang H."/>
            <person name="Rombauts S."/>
            <person name="Zhao P.X."/>
            <person name="Zhou P."/>
            <person name="Barbe V."/>
            <person name="Bardou P."/>
            <person name="Bechner M."/>
            <person name="Bellec A."/>
            <person name="Berger A."/>
            <person name="Berges H."/>
            <person name="Bidwell S."/>
            <person name="Bisseling T."/>
            <person name="Choisne N."/>
            <person name="Couloux A."/>
            <person name="Denny R."/>
            <person name="Deshpande S."/>
            <person name="Dai X."/>
            <person name="Doyle J.J."/>
            <person name="Dudez A.M."/>
            <person name="Farmer A.D."/>
            <person name="Fouteau S."/>
            <person name="Franken C."/>
            <person name="Gibelin C."/>
            <person name="Gish J."/>
            <person name="Goldstein S."/>
            <person name="Gonzalez A.J."/>
            <person name="Green P.J."/>
            <person name="Hallab A."/>
            <person name="Hartog M."/>
            <person name="Hua A."/>
            <person name="Humphray S.J."/>
            <person name="Jeong D.H."/>
            <person name="Jing Y."/>
            <person name="Jocker A."/>
            <person name="Kenton S.M."/>
            <person name="Kim D.J."/>
            <person name="Klee K."/>
            <person name="Lai H."/>
            <person name="Lang C."/>
            <person name="Lin S."/>
            <person name="Macmil S.L."/>
            <person name="Magdelenat G."/>
            <person name="Matthews L."/>
            <person name="McCorrison J."/>
            <person name="Monaghan E.L."/>
            <person name="Mun J.H."/>
            <person name="Najar F.Z."/>
            <person name="Nicholson C."/>
            <person name="Noirot C."/>
            <person name="O'Bleness M."/>
            <person name="Paule C.R."/>
            <person name="Poulain J."/>
            <person name="Prion F."/>
            <person name="Qin B."/>
            <person name="Qu C."/>
            <person name="Retzel E.F."/>
            <person name="Riddle C."/>
            <person name="Sallet E."/>
            <person name="Samain S."/>
            <person name="Samson N."/>
            <person name="Sanders I."/>
            <person name="Saurat O."/>
            <person name="Scarpelli C."/>
            <person name="Schiex T."/>
            <person name="Segurens B."/>
            <person name="Severin A.J."/>
            <person name="Sherrier D.J."/>
            <person name="Shi R."/>
            <person name="Sims S."/>
            <person name="Singer S.R."/>
            <person name="Sinharoy S."/>
            <person name="Sterck L."/>
            <person name="Viollet A."/>
            <person name="Wang B.B."/>
            <person name="Wang K."/>
            <person name="Wang M."/>
            <person name="Wang X."/>
            <person name="Warfsmann J."/>
            <person name="Weissenbach J."/>
            <person name="White D.D."/>
            <person name="White J.D."/>
            <person name="Wiley G.B."/>
            <person name="Wincker P."/>
            <person name="Xing Y."/>
            <person name="Yang L."/>
            <person name="Yao Z."/>
            <person name="Ying F."/>
            <person name="Zhai J."/>
            <person name="Zhou L."/>
            <person name="Zuber A."/>
            <person name="Denarie J."/>
            <person name="Dixon R.A."/>
            <person name="May G.D."/>
            <person name="Schwartz D.C."/>
            <person name="Rogers J."/>
            <person name="Quetier F."/>
            <person name="Town C.D."/>
            <person name="Roe B.A."/>
        </authorList>
    </citation>
    <scope>NUCLEOTIDE SEQUENCE [LARGE SCALE GENOMIC DNA]</scope>
    <source>
        <strain evidence="1">A17</strain>
        <strain evidence="2 3">cv. Jemalong A17</strain>
    </source>
</reference>
<name>A0A072VRZ6_MEDTR</name>
<dbReference type="EMBL" id="CM001217">
    <property type="protein sequence ID" value="KEH44441.1"/>
    <property type="molecule type" value="Genomic_DNA"/>
</dbReference>
<sequence>MIVSPIIIRLLLFIQEIIKTKKLMLILWVPIIGERSRTFQGIVTFKDREYLCATRLIGWYMMILVFERVIVSLDLENGLYQEFSHPLYDYEPANRITLGVLRDCLCTFSSSEKFSDVWIMKEYGNVESWTKLLCVPQMGGCGCYIYTKPLYISEDDQVLTYFFKMGKFSLAVYDSIHDTLKIPAIQNNIHDLVPEAYLPEIYFESLISHFSQD</sequence>
<evidence type="ECO:0000313" key="1">
    <source>
        <dbReference type="EMBL" id="KEH44441.1"/>
    </source>
</evidence>
<keyword evidence="3" id="KW-1185">Reference proteome</keyword>
<evidence type="ECO:0000313" key="2">
    <source>
        <dbReference type="EnsemblPlants" id="KEH44441"/>
    </source>
</evidence>
<reference evidence="1 3" key="2">
    <citation type="journal article" date="2014" name="BMC Genomics">
        <title>An improved genome release (version Mt4.0) for the model legume Medicago truncatula.</title>
        <authorList>
            <person name="Tang H."/>
            <person name="Krishnakumar V."/>
            <person name="Bidwell S."/>
            <person name="Rosen B."/>
            <person name="Chan A."/>
            <person name="Zhou S."/>
            <person name="Gentzbittel L."/>
            <person name="Childs K.L."/>
            <person name="Yandell M."/>
            <person name="Gundlach H."/>
            <person name="Mayer K.F."/>
            <person name="Schwartz D.C."/>
            <person name="Town C.D."/>
        </authorList>
    </citation>
    <scope>GENOME REANNOTATION</scope>
    <source>
        <strain evidence="1">A17</strain>
        <strain evidence="2 3">cv. Jemalong A17</strain>
    </source>
</reference>
<evidence type="ECO:0008006" key="4">
    <source>
        <dbReference type="Google" id="ProtNLM"/>
    </source>
</evidence>
<gene>
    <name evidence="1" type="ordered locus">MTR_1g115180</name>
</gene>
<accession>A0A072VRZ6</accession>
<dbReference type="HOGENOM" id="CLU_1296061_0_0_1"/>
<proteinExistence type="predicted"/>
<organism evidence="1 3">
    <name type="scientific">Medicago truncatula</name>
    <name type="common">Barrel medic</name>
    <name type="synonym">Medicago tribuloides</name>
    <dbReference type="NCBI Taxonomy" id="3880"/>
    <lineage>
        <taxon>Eukaryota</taxon>
        <taxon>Viridiplantae</taxon>
        <taxon>Streptophyta</taxon>
        <taxon>Embryophyta</taxon>
        <taxon>Tracheophyta</taxon>
        <taxon>Spermatophyta</taxon>
        <taxon>Magnoliopsida</taxon>
        <taxon>eudicotyledons</taxon>
        <taxon>Gunneridae</taxon>
        <taxon>Pentapetalae</taxon>
        <taxon>rosids</taxon>
        <taxon>fabids</taxon>
        <taxon>Fabales</taxon>
        <taxon>Fabaceae</taxon>
        <taxon>Papilionoideae</taxon>
        <taxon>50 kb inversion clade</taxon>
        <taxon>NPAAA clade</taxon>
        <taxon>Hologalegina</taxon>
        <taxon>IRL clade</taxon>
        <taxon>Trifolieae</taxon>
        <taxon>Medicago</taxon>
    </lineage>
</organism>
<reference evidence="2" key="3">
    <citation type="submission" date="2015-04" db="UniProtKB">
        <authorList>
            <consortium name="EnsemblPlants"/>
        </authorList>
    </citation>
    <scope>IDENTIFICATION</scope>
    <source>
        <strain evidence="2">cv. Jemalong A17</strain>
    </source>
</reference>
<dbReference type="AlphaFoldDB" id="A0A072VRZ6"/>
<protein>
    <recommendedName>
        <fullName evidence="4">F-box protein interaction domain protein</fullName>
    </recommendedName>
</protein>
<dbReference type="Proteomes" id="UP000002051">
    <property type="component" value="Unassembled WGS sequence"/>
</dbReference>